<comment type="caution">
    <text evidence="2">The sequence shown here is derived from an EMBL/GenBank/DDBJ whole genome shotgun (WGS) entry which is preliminary data.</text>
</comment>
<evidence type="ECO:0000256" key="1">
    <source>
        <dbReference type="SAM" id="Phobius"/>
    </source>
</evidence>
<feature type="transmembrane region" description="Helical" evidence="1">
    <location>
        <begin position="290"/>
        <end position="315"/>
    </location>
</feature>
<reference evidence="2 3" key="1">
    <citation type="journal article" date="2002" name="Nature">
        <title>Genome sequence and comparative analysis of the model rodent malaria parasite Plasmodium yoelii yoelii.</title>
        <authorList>
            <person name="Carlton J.M."/>
            <person name="Angiuoli S.V."/>
            <person name="Suh B.B."/>
            <person name="Kooij T.W."/>
            <person name="Pertea M."/>
            <person name="Silva J.C."/>
            <person name="Ermolaeva M.D."/>
            <person name="Allen J.E."/>
            <person name="Selengut J.D."/>
            <person name="Koo H.L."/>
            <person name="Peterson J.D."/>
            <person name="Pop M."/>
            <person name="Kosack D.S."/>
            <person name="Shumway M.F."/>
            <person name="Bidwell S.L."/>
            <person name="Shallom S.J."/>
            <person name="van Aken S.E."/>
            <person name="Riedmuller S.B."/>
            <person name="Feldblyum T.V."/>
            <person name="Cho J.K."/>
            <person name="Quackenbush J."/>
            <person name="Sedegah M."/>
            <person name="Shoaibi A."/>
            <person name="Cummings L.M."/>
            <person name="Florens L."/>
            <person name="Yates J.R."/>
            <person name="Raine J.D."/>
            <person name="Sinden R.E."/>
            <person name="Harris M.A."/>
            <person name="Cunningham D.A."/>
            <person name="Preiser P.R."/>
            <person name="Bergman L.W."/>
            <person name="Vaidya A.B."/>
            <person name="van Lin L.H."/>
            <person name="Janse C.J."/>
            <person name="Waters A.P."/>
            <person name="Smith H.O."/>
            <person name="White O.R."/>
            <person name="Salzberg S.L."/>
            <person name="Venter J.C."/>
            <person name="Fraser C.M."/>
            <person name="Hoffman S.L."/>
            <person name="Gardner M.J."/>
            <person name="Carucci D.J."/>
        </authorList>
    </citation>
    <scope>NUCLEOTIDE SEQUENCE [LARGE SCALE GENOMIC DNA]</scope>
    <source>
        <strain evidence="2 3">17XNL</strain>
    </source>
</reference>
<evidence type="ECO:0000313" key="2">
    <source>
        <dbReference type="EMBL" id="EAA19122.1"/>
    </source>
</evidence>
<dbReference type="EMBL" id="AABL01002381">
    <property type="protein sequence ID" value="EAA19122.1"/>
    <property type="molecule type" value="Genomic_DNA"/>
</dbReference>
<keyword evidence="1" id="KW-0472">Membrane</keyword>
<keyword evidence="1" id="KW-1133">Transmembrane helix</keyword>
<dbReference type="InterPro" id="IPR006477">
    <property type="entry name" value="Yir_bir_cir"/>
</dbReference>
<proteinExistence type="predicted"/>
<accession>Q7R9M9</accession>
<dbReference type="Pfam" id="PF06022">
    <property type="entry name" value="Cir_Bir_Yir"/>
    <property type="match status" value="1"/>
</dbReference>
<dbReference type="NCBIfam" id="TIGR01590">
    <property type="entry name" value="yir-bir-cir_Pla"/>
    <property type="match status" value="1"/>
</dbReference>
<dbReference type="Proteomes" id="UP000008553">
    <property type="component" value="Unassembled WGS sequence"/>
</dbReference>
<dbReference type="InParanoid" id="Q7R9M9"/>
<keyword evidence="1" id="KW-0812">Transmembrane</keyword>
<evidence type="ECO:0000313" key="3">
    <source>
        <dbReference type="Proteomes" id="UP000008553"/>
    </source>
</evidence>
<dbReference type="AlphaFoldDB" id="Q7R9M9"/>
<dbReference type="STRING" id="73239.Q7R9M9"/>
<keyword evidence="3" id="KW-1185">Reference proteome</keyword>
<name>Q7R9M9_PLAYO</name>
<dbReference type="PaxDb" id="73239-Q7R9M9"/>
<sequence length="337" mass="39766">MPKWYTRFLIIIVSFTFFYICKRFKKVLDAFPDTLDKSGNYQFKDIDFLNIHCDNIDFSDNYCNIDFKSDFDKISDGCLYLLNEFFRDSSTFKTVAKSNINIVDYILIWLSYMLNLKKGEKDNVSCFYIVYMDDCDKYTKEINELTDYKSYKDLLDKKNDVLNMDINIVSKFYKAFKLLCEMYTEFDDQKKCTKCSEKAEDFFKIYKELNDSNNSEYSTYCQALSTLSNGYNNLKNKYKDANSLPEINTKDNNVNCPEKTSKQTYIEGSEQLLGEFSEVTLSESSLVSKLIPIFSILVAIAIFLGISYKYSLFGFRKRFKKQKLREKLKNVKKRMNH</sequence>
<gene>
    <name evidence="2" type="ORF">PY06832</name>
</gene>
<organism evidence="2 3">
    <name type="scientific">Plasmodium yoelii yoelii</name>
    <dbReference type="NCBI Taxonomy" id="73239"/>
    <lineage>
        <taxon>Eukaryota</taxon>
        <taxon>Sar</taxon>
        <taxon>Alveolata</taxon>
        <taxon>Apicomplexa</taxon>
        <taxon>Aconoidasida</taxon>
        <taxon>Haemosporida</taxon>
        <taxon>Plasmodiidae</taxon>
        <taxon>Plasmodium</taxon>
        <taxon>Plasmodium (Vinckeia)</taxon>
    </lineage>
</organism>
<protein>
    <submittedName>
        <fullName evidence="2">Yir4 protein</fullName>
    </submittedName>
</protein>